<feature type="compositionally biased region" description="Basic and acidic residues" evidence="7">
    <location>
        <begin position="353"/>
        <end position="362"/>
    </location>
</feature>
<proteinExistence type="predicted"/>
<protein>
    <recommendedName>
        <fullName evidence="8">MADS-box domain-containing protein</fullName>
    </recommendedName>
</protein>
<gene>
    <name evidence="9" type="ORF">CSSPTR1EN2_LOCUS15979</name>
</gene>
<evidence type="ECO:0000313" key="9">
    <source>
        <dbReference type="EMBL" id="CAK9222266.1"/>
    </source>
</evidence>
<feature type="coiled-coil region" evidence="6">
    <location>
        <begin position="138"/>
        <end position="165"/>
    </location>
</feature>
<feature type="domain" description="MADS-box" evidence="8">
    <location>
        <begin position="1"/>
        <end position="61"/>
    </location>
</feature>
<feature type="region of interest" description="Disordered" evidence="7">
    <location>
        <begin position="560"/>
        <end position="606"/>
    </location>
</feature>
<dbReference type="InterPro" id="IPR002100">
    <property type="entry name" value="TF_MADSbox"/>
</dbReference>
<feature type="compositionally biased region" description="Basic and acidic residues" evidence="7">
    <location>
        <begin position="524"/>
        <end position="540"/>
    </location>
</feature>
<evidence type="ECO:0000256" key="5">
    <source>
        <dbReference type="ARBA" id="ARBA00023242"/>
    </source>
</evidence>
<evidence type="ECO:0000256" key="1">
    <source>
        <dbReference type="ARBA" id="ARBA00004123"/>
    </source>
</evidence>
<evidence type="ECO:0000256" key="2">
    <source>
        <dbReference type="ARBA" id="ARBA00023015"/>
    </source>
</evidence>
<dbReference type="InterPro" id="IPR036879">
    <property type="entry name" value="TF_MADSbox_sf"/>
</dbReference>
<dbReference type="PROSITE" id="PS00350">
    <property type="entry name" value="MADS_BOX_1"/>
    <property type="match status" value="1"/>
</dbReference>
<feature type="region of interest" description="Disordered" evidence="7">
    <location>
        <begin position="514"/>
        <end position="547"/>
    </location>
</feature>
<keyword evidence="3" id="KW-0238">DNA-binding</keyword>
<name>A0ABP0UHM1_9BRYO</name>
<dbReference type="Pfam" id="PF00319">
    <property type="entry name" value="SRF-TF"/>
    <property type="match status" value="1"/>
</dbReference>
<keyword evidence="6" id="KW-0175">Coiled coil</keyword>
<dbReference type="PANTHER" id="PTHR48019">
    <property type="entry name" value="SERUM RESPONSE FACTOR HOMOLOG"/>
    <property type="match status" value="1"/>
</dbReference>
<keyword evidence="10" id="KW-1185">Reference proteome</keyword>
<sequence length="929" mass="101575">MGRVKLEIKKIENTTNRQVTYSKRRNGLMKKAYELSVLCDIDVALIMFSPSGKLTQYCNCSIEDVIARFANLPLHERNKRCALLYINCSRILACPAYSSSSLATLGQVLPSFLLLLLFLPACLHQLMNEQLIQTVTSLQQLATMETELEQALERVRQRKNSVTNAAYDLQATSTAIQRQHEFMGNMQLMAMQQRGGGGGSGAMAAAGGQAAAAAPSSSLMQWNIIPERDDQQTMSAAATPQLDFMELHQSSNTSLVQPARQISRDDVGGNVTISGDGDASRTSAFFQVPQSTQPDHELQYRMGLVARSGMISSTTTSVAAAHAAAARGFRELANIPDSRSSAAAALVGQYEESSNKKTKLEARGAAGNVTSSTTQQKFAAAAGLDMTVHQAGSRAAADDQTFVNPESAEQQVRHASDSSAGTAAAAAPWLQYSAHLQSHRHHQQDYSNSQYPTAYFSQSTVVMDPSIFSAEFRCMEVAPPAGAIICILLLQAATSSWSSWTGLRNLLSSGLRSRGGRGVLGTRPGREQEEREGERRKTGEGETADVSLDEMFLEAAGRAKSGGWGKKRQAPTHDWSSLDRIDSNPDYDEFGEGGGGRAGSMTKAETSKMPLKKMFESLDKDKDNHGDGYKSEFSYGSDLYKDDEDSDRLAAMIELEREMELANFARSKKESAVHELVARRQRAQDPGLQRKCQDSAIRSHQVRKRRRVIGEEDECTDGGHSDDDATGSDPDTTEEEIADITIKWFNGADYFWLLSQVKTKDTKAFALAEMNHRNRVKACKCQCKAGEAGYDPFSCHWTRSKNYFQSNSPKTQKEATAHQDQTVVRNPSGLGNMEGPGGVHNAFMLAYMAQKGQLEPTCRGVHASDQGLLAPLSFSLSCGRSSISLNQVHNCVKKSQHSEEPFQRVCFQAGTKVKSNDGRQQNLTFTAND</sequence>
<dbReference type="SMART" id="SM00432">
    <property type="entry name" value="MADS"/>
    <property type="match status" value="1"/>
</dbReference>
<keyword evidence="5" id="KW-0539">Nucleus</keyword>
<feature type="region of interest" description="Disordered" evidence="7">
    <location>
        <begin position="350"/>
        <end position="372"/>
    </location>
</feature>
<dbReference type="EMBL" id="OZ019896">
    <property type="protein sequence ID" value="CAK9222266.1"/>
    <property type="molecule type" value="Genomic_DNA"/>
</dbReference>
<evidence type="ECO:0000256" key="7">
    <source>
        <dbReference type="SAM" id="MobiDB-lite"/>
    </source>
</evidence>
<dbReference type="Gene3D" id="3.40.1810.10">
    <property type="entry name" value="Transcription factor, MADS-box"/>
    <property type="match status" value="1"/>
</dbReference>
<dbReference type="InterPro" id="IPR050142">
    <property type="entry name" value="MADS-box/MEF2_TF"/>
</dbReference>
<comment type="subcellular location">
    <subcellularLocation>
        <location evidence="1">Nucleus</location>
    </subcellularLocation>
</comment>
<dbReference type="InterPro" id="IPR033896">
    <property type="entry name" value="MEF2-like_N"/>
</dbReference>
<keyword evidence="2" id="KW-0805">Transcription regulation</keyword>
<keyword evidence="4" id="KW-0804">Transcription</keyword>
<evidence type="ECO:0000256" key="3">
    <source>
        <dbReference type="ARBA" id="ARBA00023125"/>
    </source>
</evidence>
<reference evidence="9" key="1">
    <citation type="submission" date="2024-02" db="EMBL/GenBank/DDBJ databases">
        <authorList>
            <consortium name="ELIXIR-Norway"/>
            <consortium name="Elixir Norway"/>
        </authorList>
    </citation>
    <scope>NUCLEOTIDE SEQUENCE</scope>
</reference>
<dbReference type="PROSITE" id="PS50066">
    <property type="entry name" value="MADS_BOX_2"/>
    <property type="match status" value="1"/>
</dbReference>
<accession>A0ABP0UHM1</accession>
<evidence type="ECO:0000259" key="8">
    <source>
        <dbReference type="PROSITE" id="PS50066"/>
    </source>
</evidence>
<evidence type="ECO:0000313" key="10">
    <source>
        <dbReference type="Proteomes" id="UP001497512"/>
    </source>
</evidence>
<evidence type="ECO:0000256" key="6">
    <source>
        <dbReference type="SAM" id="Coils"/>
    </source>
</evidence>
<dbReference type="CDD" id="cd00265">
    <property type="entry name" value="MADS_MEF2_like"/>
    <property type="match status" value="1"/>
</dbReference>
<organism evidence="9 10">
    <name type="scientific">Sphagnum troendelagicum</name>
    <dbReference type="NCBI Taxonomy" id="128251"/>
    <lineage>
        <taxon>Eukaryota</taxon>
        <taxon>Viridiplantae</taxon>
        <taxon>Streptophyta</taxon>
        <taxon>Embryophyta</taxon>
        <taxon>Bryophyta</taxon>
        <taxon>Sphagnophytina</taxon>
        <taxon>Sphagnopsida</taxon>
        <taxon>Sphagnales</taxon>
        <taxon>Sphagnaceae</taxon>
        <taxon>Sphagnum</taxon>
    </lineage>
</organism>
<evidence type="ECO:0000256" key="4">
    <source>
        <dbReference type="ARBA" id="ARBA00023163"/>
    </source>
</evidence>
<feature type="region of interest" description="Disordered" evidence="7">
    <location>
        <begin position="706"/>
        <end position="733"/>
    </location>
</feature>
<dbReference type="Proteomes" id="UP001497512">
    <property type="component" value="Chromosome 4"/>
</dbReference>
<dbReference type="PRINTS" id="PR00404">
    <property type="entry name" value="MADSDOMAIN"/>
</dbReference>
<dbReference type="SUPFAM" id="SSF55455">
    <property type="entry name" value="SRF-like"/>
    <property type="match status" value="1"/>
</dbReference>